<dbReference type="EC" id="6.6.1.1" evidence="1"/>
<keyword evidence="5" id="KW-1185">Reference proteome</keyword>
<dbReference type="Pfam" id="PF17863">
    <property type="entry name" value="AAA_lid_2"/>
    <property type="match status" value="1"/>
</dbReference>
<reference evidence="4 5" key="1">
    <citation type="submission" date="2017-10" db="EMBL/GenBank/DDBJ databases">
        <title>Comparative genomics in systemic dimorphic fungi from Ajellomycetaceae.</title>
        <authorList>
            <person name="Munoz J.F."/>
            <person name="Mcewen J.G."/>
            <person name="Clay O.K."/>
            <person name="Cuomo C.A."/>
        </authorList>
    </citation>
    <scope>NUCLEOTIDE SEQUENCE [LARGE SCALE GENOMIC DNA]</scope>
    <source>
        <strain evidence="4 5">UAMH7299</strain>
    </source>
</reference>
<sequence>MEFPGLFDRIEDLSDLEIAILLCLVAKEHCIIDTQRDVLDDLETELRLVATNIFGLSHAVLNCSRETSLEDFSNSILSHDTERVDYDRLSSFGASAFSPDRYTGSISRSSRRFSEKSRDKASLRRRSNYLDERKVVNIIIAKNFDHAPEEVQLQALDLMRTRRIFSRTSVHTTPKTFLFIPLVASDPRGLSSLLNKHLNDHMFVSYHHDPRDGFPNLEDDSGWLSDDQGSMSSVIRKPILSFPKPNDQSVLINEDHINTLRQLSENVTLSADVNSYLHNLIVFLRLNRAVAGGISATATSHFHQLVRCLAPLQQVDYVFPSLVAVAARKIYRHRIIVANPENDRSLLYGSTLMAVEAILAGATAEGVIEDVIAEVEAPL</sequence>
<dbReference type="PANTHER" id="PTHR11603">
    <property type="entry name" value="AAA FAMILY ATPASE"/>
    <property type="match status" value="1"/>
</dbReference>
<dbReference type="AlphaFoldDB" id="A0A2B7Z2P9"/>
<dbReference type="PANTHER" id="PTHR11603:SF132">
    <property type="entry name" value="C2H2-TYPE DOMAIN-CONTAINING PROTEIN"/>
    <property type="match status" value="1"/>
</dbReference>
<dbReference type="Proteomes" id="UP000224634">
    <property type="component" value="Unassembled WGS sequence"/>
</dbReference>
<protein>
    <recommendedName>
        <fullName evidence="1">magnesium chelatase</fullName>
        <ecNumber evidence="1">6.6.1.1</ecNumber>
    </recommendedName>
</protein>
<comment type="pathway">
    <text evidence="2">Porphyrin-containing compound metabolism.</text>
</comment>
<dbReference type="OrthoDB" id="5582146at2759"/>
<accession>A0A2B7Z2P9</accession>
<evidence type="ECO:0000259" key="3">
    <source>
        <dbReference type="Pfam" id="PF17863"/>
    </source>
</evidence>
<evidence type="ECO:0000313" key="4">
    <source>
        <dbReference type="EMBL" id="PGH27680.1"/>
    </source>
</evidence>
<dbReference type="InterPro" id="IPR052041">
    <property type="entry name" value="Nucleic_acid_metab_PIN/TRAM"/>
</dbReference>
<dbReference type="InterPro" id="IPR041628">
    <property type="entry name" value="ChlI/MoxR_AAA_lid"/>
</dbReference>
<feature type="domain" description="ChlI/MoxR AAA lid" evidence="3">
    <location>
        <begin position="285"/>
        <end position="344"/>
    </location>
</feature>
<name>A0A2B7Z2P9_POLH7</name>
<proteinExistence type="predicted"/>
<evidence type="ECO:0000313" key="5">
    <source>
        <dbReference type="Proteomes" id="UP000224634"/>
    </source>
</evidence>
<organism evidence="4 5">
    <name type="scientific">Polytolypa hystricis (strain UAMH7299)</name>
    <dbReference type="NCBI Taxonomy" id="1447883"/>
    <lineage>
        <taxon>Eukaryota</taxon>
        <taxon>Fungi</taxon>
        <taxon>Dikarya</taxon>
        <taxon>Ascomycota</taxon>
        <taxon>Pezizomycotina</taxon>
        <taxon>Eurotiomycetes</taxon>
        <taxon>Eurotiomycetidae</taxon>
        <taxon>Onygenales</taxon>
        <taxon>Onygenales incertae sedis</taxon>
        <taxon>Polytolypa</taxon>
    </lineage>
</organism>
<evidence type="ECO:0000256" key="2">
    <source>
        <dbReference type="ARBA" id="ARBA00023444"/>
    </source>
</evidence>
<evidence type="ECO:0000256" key="1">
    <source>
        <dbReference type="ARBA" id="ARBA00012825"/>
    </source>
</evidence>
<comment type="caution">
    <text evidence="4">The sequence shown here is derived from an EMBL/GenBank/DDBJ whole genome shotgun (WGS) entry which is preliminary data.</text>
</comment>
<dbReference type="GO" id="GO:0016851">
    <property type="term" value="F:magnesium chelatase activity"/>
    <property type="evidence" value="ECO:0007669"/>
    <property type="project" value="UniProtKB-EC"/>
</dbReference>
<gene>
    <name evidence="4" type="ORF">AJ80_00695</name>
</gene>
<dbReference type="Gene3D" id="1.10.8.80">
    <property type="entry name" value="Magnesium chelatase subunit I, C-Terminal domain"/>
    <property type="match status" value="1"/>
</dbReference>
<dbReference type="EMBL" id="PDNA01000005">
    <property type="protein sequence ID" value="PGH27680.1"/>
    <property type="molecule type" value="Genomic_DNA"/>
</dbReference>